<evidence type="ECO:0000313" key="3">
    <source>
        <dbReference type="Proteomes" id="UP000834106"/>
    </source>
</evidence>
<evidence type="ECO:0000256" key="1">
    <source>
        <dbReference type="SAM" id="MobiDB-lite"/>
    </source>
</evidence>
<dbReference type="PANTHER" id="PTHR46975:SF2">
    <property type="entry name" value="PROTEIN SWEETIE"/>
    <property type="match status" value="1"/>
</dbReference>
<organism evidence="2 3">
    <name type="scientific">Fraxinus pennsylvanica</name>
    <dbReference type="NCBI Taxonomy" id="56036"/>
    <lineage>
        <taxon>Eukaryota</taxon>
        <taxon>Viridiplantae</taxon>
        <taxon>Streptophyta</taxon>
        <taxon>Embryophyta</taxon>
        <taxon>Tracheophyta</taxon>
        <taxon>Spermatophyta</taxon>
        <taxon>Magnoliopsida</taxon>
        <taxon>eudicotyledons</taxon>
        <taxon>Gunneridae</taxon>
        <taxon>Pentapetalae</taxon>
        <taxon>asterids</taxon>
        <taxon>lamiids</taxon>
        <taxon>Lamiales</taxon>
        <taxon>Oleaceae</taxon>
        <taxon>Oleeae</taxon>
        <taxon>Fraxinus</taxon>
    </lineage>
</organism>
<evidence type="ECO:0000313" key="2">
    <source>
        <dbReference type="EMBL" id="CAI9755931.1"/>
    </source>
</evidence>
<gene>
    <name evidence="2" type="ORF">FPE_LOCUS3361</name>
</gene>
<dbReference type="PANTHER" id="PTHR46975">
    <property type="entry name" value="PROTEIN SWEETIE"/>
    <property type="match status" value="1"/>
</dbReference>
<dbReference type="EMBL" id="OU503037">
    <property type="protein sequence ID" value="CAI9755931.1"/>
    <property type="molecule type" value="Genomic_DNA"/>
</dbReference>
<feature type="compositionally biased region" description="Polar residues" evidence="1">
    <location>
        <begin position="117"/>
        <end position="126"/>
    </location>
</feature>
<protein>
    <submittedName>
        <fullName evidence="2">Uncharacterized protein</fullName>
    </submittedName>
</protein>
<dbReference type="InterPro" id="IPR044218">
    <property type="entry name" value="SWEETIE"/>
</dbReference>
<keyword evidence="3" id="KW-1185">Reference proteome</keyword>
<name>A0AAD1YTD2_9LAMI</name>
<dbReference type="GO" id="GO:0005975">
    <property type="term" value="P:carbohydrate metabolic process"/>
    <property type="evidence" value="ECO:0007669"/>
    <property type="project" value="InterPro"/>
</dbReference>
<feature type="region of interest" description="Disordered" evidence="1">
    <location>
        <begin position="95"/>
        <end position="135"/>
    </location>
</feature>
<dbReference type="AlphaFoldDB" id="A0AAD1YTD2"/>
<accession>A0AAD1YTD2</accession>
<reference evidence="2" key="1">
    <citation type="submission" date="2023-05" db="EMBL/GenBank/DDBJ databases">
        <authorList>
            <person name="Huff M."/>
        </authorList>
    </citation>
    <scope>NUCLEOTIDE SEQUENCE</scope>
</reference>
<proteinExistence type="predicted"/>
<dbReference type="Proteomes" id="UP000834106">
    <property type="component" value="Chromosome 2"/>
</dbReference>
<sequence length="135" mass="14746">MGAYSLANSVLVLVNSYKVIRDVIRDPASKDHRPTRLNMVRNYMRDNVPLSRFGVLVAQLESSVASAAHKPPDPLLYFDLLPDLVCAIDEEPKTRLGKRSKQRSGSGGLWAAEATEDSSCATSTPNLDKGTLSLM</sequence>